<feature type="coiled-coil region" evidence="1">
    <location>
        <begin position="22"/>
        <end position="70"/>
    </location>
</feature>
<dbReference type="RefSeq" id="WP_059425407.1">
    <property type="nucleotide sequence ID" value="NZ_FAVB01000001.1"/>
</dbReference>
<evidence type="ECO:0000313" key="2">
    <source>
        <dbReference type="EMBL" id="CUU71056.1"/>
    </source>
</evidence>
<dbReference type="AlphaFoldDB" id="A0A0S4RA85"/>
<reference evidence="2 3" key="1">
    <citation type="submission" date="2015-11" db="EMBL/GenBank/DDBJ databases">
        <authorList>
            <consortium name="Pathogen Informatics"/>
        </authorList>
    </citation>
    <scope>NUCLEOTIDE SEQUENCE [LARGE SCALE GENOMIC DNA]</scope>
    <source>
        <strain evidence="2 3">006A-0059</strain>
    </source>
</reference>
<name>A0A0S4RA85_CAMHY</name>
<accession>A0A0S4RA85</accession>
<protein>
    <submittedName>
        <fullName evidence="2">Uncharacterized protein</fullName>
    </submittedName>
</protein>
<organism evidence="2 3">
    <name type="scientific">Campylobacter hyointestinalis subsp. hyointestinalis</name>
    <dbReference type="NCBI Taxonomy" id="91352"/>
    <lineage>
        <taxon>Bacteria</taxon>
        <taxon>Pseudomonadati</taxon>
        <taxon>Campylobacterota</taxon>
        <taxon>Epsilonproteobacteria</taxon>
        <taxon>Campylobacterales</taxon>
        <taxon>Campylobacteraceae</taxon>
        <taxon>Campylobacter</taxon>
    </lineage>
</organism>
<evidence type="ECO:0000313" key="3">
    <source>
        <dbReference type="Proteomes" id="UP000052237"/>
    </source>
</evidence>
<evidence type="ECO:0000256" key="1">
    <source>
        <dbReference type="SAM" id="Coils"/>
    </source>
</evidence>
<comment type="caution">
    <text evidence="2">The sequence shown here is derived from an EMBL/GenBank/DDBJ whole genome shotgun (WGS) entry which is preliminary data.</text>
</comment>
<dbReference type="Proteomes" id="UP000052237">
    <property type="component" value="Unassembled WGS sequence"/>
</dbReference>
<proteinExistence type="predicted"/>
<sequence length="125" mass="14132">MNINLAIYAGIAVLLVFLCFQNSNLKRINEDLENEKLNLIRANENLNLVINELENDHQVALDVLAGANKQKEVITKVITKEKIITKQKEGNESIPAVIFDTSNFILDRLRTSDLPNQSNKTQNTK</sequence>
<gene>
    <name evidence="2" type="ORF">ERS686654_00303</name>
</gene>
<dbReference type="EMBL" id="FAVB01000001">
    <property type="protein sequence ID" value="CUU71056.1"/>
    <property type="molecule type" value="Genomic_DNA"/>
</dbReference>
<keyword evidence="3" id="KW-1185">Reference proteome</keyword>
<keyword evidence="1" id="KW-0175">Coiled coil</keyword>